<dbReference type="PANTHER" id="PTHR37529:SF1">
    <property type="entry name" value="TRANSPOSASE INSG FOR INSERTION SEQUENCE ELEMENT IS4-RELATED"/>
    <property type="match status" value="1"/>
</dbReference>
<gene>
    <name evidence="3" type="ORF">KYY02_32440</name>
</gene>
<evidence type="ECO:0000259" key="1">
    <source>
        <dbReference type="Pfam" id="PF01609"/>
    </source>
</evidence>
<sequence>MIVEPGMHPWVGISDHVRLGVVTRWVTPELVGEVLEKCGVRDKKSGALPAGFMVYFTLALALFQQDSYDDVAEQLVGTIPELAESIPNKSSFTRARKRLGPRVLETLFRELAGPLAPIGLKSAFYREMRLAAVDGFVLDVPDTPANRAVFGGPVKNGQPAGFPQARVVTLTECGTHAQIDASVGGFNGGEPELAIKMADAAAGMLVIMDRGFPGVALWKAYTEAGAHLLIRARSSVAARPVEHLPDGTYLARMNLAGQKGAHPGGVLVRVVEYRVDGGEVIRLLTDLVDPIAYPATELAGLYHSRWEAESAFRQIKTFQRGPAEVLRSGAPDLVRQEVWAHLVVHHCLTQVIIALADDNGIDPDRVSFVKVLKHARRSVVRQCTDTPVKVKEFLAVLAAKVRRKLDNGARRLREADRHLKRPDSKYSSKLSYRINTRDRRPTRRITAKVITLQPAIVQ</sequence>
<evidence type="ECO:0000313" key="3">
    <source>
        <dbReference type="EMBL" id="MEZ3183200.1"/>
    </source>
</evidence>
<dbReference type="Pfam" id="PF01609">
    <property type="entry name" value="DDE_Tnp_1"/>
    <property type="match status" value="1"/>
</dbReference>
<proteinExistence type="predicted"/>
<comment type="caution">
    <text evidence="3">The sequence shown here is derived from an EMBL/GenBank/DDBJ whole genome shotgun (WGS) entry which is preliminary data.</text>
</comment>
<name>A0ABV4J8E6_9ACTN</name>
<reference evidence="3 4" key="1">
    <citation type="journal article" date="2021" name="Res Sq">
        <title>Streptomyces Pimoensis sp. nov., Isolated From the Taklimakan Desert in Xinjiang, China.</title>
        <authorList>
            <person name="Zhang P."/>
            <person name="Luo X."/>
            <person name="Luo X."/>
            <person name="Liu Z."/>
            <person name="Xia Z."/>
            <person name="Wan C."/>
            <person name="zhang L."/>
        </authorList>
    </citation>
    <scope>NUCLEOTIDE SEQUENCE [LARGE SCALE GENOMIC DNA]</scope>
    <source>
        <strain evidence="3 4">TRM75549</strain>
    </source>
</reference>
<keyword evidence="4" id="KW-1185">Reference proteome</keyword>
<evidence type="ECO:0000259" key="2">
    <source>
        <dbReference type="Pfam" id="PF13006"/>
    </source>
</evidence>
<dbReference type="RefSeq" id="WP_371244678.1">
    <property type="nucleotide sequence ID" value="NZ_JAHWZY010000081.1"/>
</dbReference>
<feature type="domain" description="Transposase IS4-like" evidence="1">
    <location>
        <begin position="128"/>
        <end position="320"/>
    </location>
</feature>
<organism evidence="3 4">
    <name type="scientific">Streptomyces pimonensis</name>
    <dbReference type="NCBI Taxonomy" id="2860288"/>
    <lineage>
        <taxon>Bacteria</taxon>
        <taxon>Bacillati</taxon>
        <taxon>Actinomycetota</taxon>
        <taxon>Actinomycetes</taxon>
        <taxon>Kitasatosporales</taxon>
        <taxon>Streptomycetaceae</taxon>
        <taxon>Streptomyces</taxon>
    </lineage>
</organism>
<dbReference type="EMBL" id="JAHWZY010000081">
    <property type="protein sequence ID" value="MEZ3183200.1"/>
    <property type="molecule type" value="Genomic_DNA"/>
</dbReference>
<dbReference type="InterPro" id="IPR024473">
    <property type="entry name" value="Transposases_IS4_N"/>
</dbReference>
<dbReference type="InterPro" id="IPR012337">
    <property type="entry name" value="RNaseH-like_sf"/>
</dbReference>
<accession>A0ABV4J8E6</accession>
<feature type="domain" description="Transposase IS4 N-terminal" evidence="2">
    <location>
        <begin position="18"/>
        <end position="109"/>
    </location>
</feature>
<dbReference type="NCBIfam" id="NF033592">
    <property type="entry name" value="transpos_IS4_1"/>
    <property type="match status" value="1"/>
</dbReference>
<dbReference type="Proteomes" id="UP001567537">
    <property type="component" value="Unassembled WGS sequence"/>
</dbReference>
<dbReference type="PANTHER" id="PTHR37529">
    <property type="entry name" value="TRANSPOSASE INSG FOR INSERTION SEQUENCE ELEMENT IS4-RELATED"/>
    <property type="match status" value="1"/>
</dbReference>
<dbReference type="InterPro" id="IPR047952">
    <property type="entry name" value="Transpos_IS4"/>
</dbReference>
<dbReference type="InterPro" id="IPR002559">
    <property type="entry name" value="Transposase_11"/>
</dbReference>
<dbReference type="SUPFAM" id="SSF53098">
    <property type="entry name" value="Ribonuclease H-like"/>
    <property type="match status" value="1"/>
</dbReference>
<protein>
    <submittedName>
        <fullName evidence="3">IS4 family transposase</fullName>
    </submittedName>
</protein>
<evidence type="ECO:0000313" key="4">
    <source>
        <dbReference type="Proteomes" id="UP001567537"/>
    </source>
</evidence>
<dbReference type="Pfam" id="PF13006">
    <property type="entry name" value="Nterm_IS4"/>
    <property type="match status" value="1"/>
</dbReference>